<dbReference type="NCBIfam" id="NF003167">
    <property type="entry name" value="PRK04151.1"/>
    <property type="match status" value="1"/>
</dbReference>
<dbReference type="OrthoDB" id="92928at2157"/>
<evidence type="ECO:0000256" key="1">
    <source>
        <dbReference type="ARBA" id="ARBA00022755"/>
    </source>
</evidence>
<dbReference type="PIRSF" id="PIRSF004866">
    <property type="entry name" value="IMP_cclhdr_arch"/>
    <property type="match status" value="1"/>
</dbReference>
<evidence type="ECO:0000256" key="3">
    <source>
        <dbReference type="HAMAP-Rule" id="MF_00705"/>
    </source>
</evidence>
<organism evidence="6 7">
    <name type="scientific">Halococcus saccharolyticus DSM 5350</name>
    <dbReference type="NCBI Taxonomy" id="1227455"/>
    <lineage>
        <taxon>Archaea</taxon>
        <taxon>Methanobacteriati</taxon>
        <taxon>Methanobacteriota</taxon>
        <taxon>Stenosarchaea group</taxon>
        <taxon>Halobacteria</taxon>
        <taxon>Halobacteriales</taxon>
        <taxon>Halococcaceae</taxon>
        <taxon>Halococcus</taxon>
    </lineage>
</organism>
<dbReference type="AlphaFoldDB" id="M0MBF6"/>
<comment type="similarity">
    <text evidence="3">Belongs to the archaeal IMP cyclohydrolase family.</text>
</comment>
<accession>M0MBF6</accession>
<gene>
    <name evidence="3" type="primary">purO</name>
    <name evidence="6" type="ORF">C449_16113</name>
</gene>
<dbReference type="PATRIC" id="fig|1227455.4.peg.3280"/>
<evidence type="ECO:0000259" key="5">
    <source>
        <dbReference type="Pfam" id="PF07826"/>
    </source>
</evidence>
<dbReference type="InParanoid" id="M0MBF6"/>
<dbReference type="EC" id="3.5.4.10" evidence="3 4"/>
<dbReference type="SUPFAM" id="SSF75569">
    <property type="entry name" value="Archaeal IMP cyclohydrolase PurO"/>
    <property type="match status" value="1"/>
</dbReference>
<dbReference type="Gene3D" id="3.60.20.20">
    <property type="entry name" value="Inosine monophosphate cyclohydrolase-like"/>
    <property type="match status" value="1"/>
</dbReference>
<proteinExistence type="inferred from homology"/>
<dbReference type="InterPro" id="IPR010191">
    <property type="entry name" value="IMP_cyclohydrolase"/>
</dbReference>
<dbReference type="HAMAP" id="MF_00705">
    <property type="entry name" value="IMP_cyclohydrol"/>
    <property type="match status" value="1"/>
</dbReference>
<keyword evidence="2 3" id="KW-0378">Hydrolase</keyword>
<feature type="domain" description="Inosine monophosphate cyclohydrolase-like" evidence="5">
    <location>
        <begin position="2"/>
        <end position="190"/>
    </location>
</feature>
<evidence type="ECO:0000256" key="4">
    <source>
        <dbReference type="NCBIfam" id="TIGR01922"/>
    </source>
</evidence>
<dbReference type="GO" id="GO:0006189">
    <property type="term" value="P:'de novo' IMP biosynthetic process"/>
    <property type="evidence" value="ECO:0007669"/>
    <property type="project" value="UniProtKB-UniRule"/>
</dbReference>
<name>M0MBF6_9EURY</name>
<comment type="function">
    <text evidence="3">Catalyzes the cyclization of 5-formylamidoimidazole-4-carboxamide ribonucleotide to IMP.</text>
</comment>
<dbReference type="InterPro" id="IPR020600">
    <property type="entry name" value="IMP_cyclohydrolase-like"/>
</dbReference>
<evidence type="ECO:0000256" key="2">
    <source>
        <dbReference type="ARBA" id="ARBA00022801"/>
    </source>
</evidence>
<evidence type="ECO:0000313" key="6">
    <source>
        <dbReference type="EMBL" id="EMA42683.1"/>
    </source>
</evidence>
<dbReference type="NCBIfam" id="TIGR01922">
    <property type="entry name" value="purO_arch"/>
    <property type="match status" value="1"/>
</dbReference>
<dbReference type="RefSeq" id="WP_006079080.1">
    <property type="nucleotide sequence ID" value="NZ_AOMD01000033.1"/>
</dbReference>
<reference evidence="6 7" key="1">
    <citation type="journal article" date="2014" name="PLoS Genet.">
        <title>Phylogenetically driven sequencing of extremely halophilic archaea reveals strategies for static and dynamic osmo-response.</title>
        <authorList>
            <person name="Becker E.A."/>
            <person name="Seitzer P.M."/>
            <person name="Tritt A."/>
            <person name="Larsen D."/>
            <person name="Krusor M."/>
            <person name="Yao A.I."/>
            <person name="Wu D."/>
            <person name="Madern D."/>
            <person name="Eisen J.A."/>
            <person name="Darling A.E."/>
            <person name="Facciotti M.T."/>
        </authorList>
    </citation>
    <scope>NUCLEOTIDE SEQUENCE [LARGE SCALE GENOMIC DNA]</scope>
    <source>
        <strain evidence="6 7">DSM 5350</strain>
    </source>
</reference>
<evidence type="ECO:0000313" key="7">
    <source>
        <dbReference type="Proteomes" id="UP000011669"/>
    </source>
</evidence>
<comment type="caution">
    <text evidence="6">The sequence shown here is derived from an EMBL/GenBank/DDBJ whole genome shotgun (WGS) entry which is preliminary data.</text>
</comment>
<dbReference type="Pfam" id="PF07826">
    <property type="entry name" value="IMP_cyclohyd"/>
    <property type="match status" value="1"/>
</dbReference>
<dbReference type="GO" id="GO:0003937">
    <property type="term" value="F:IMP cyclohydrolase activity"/>
    <property type="evidence" value="ECO:0007669"/>
    <property type="project" value="UniProtKB-UniRule"/>
</dbReference>
<dbReference type="STRING" id="1227455.C449_16113"/>
<dbReference type="EMBL" id="AOMD01000033">
    <property type="protein sequence ID" value="EMA42683.1"/>
    <property type="molecule type" value="Genomic_DNA"/>
</dbReference>
<dbReference type="UniPathway" id="UPA00074">
    <property type="reaction ID" value="UER00135"/>
</dbReference>
<dbReference type="Proteomes" id="UP000011669">
    <property type="component" value="Unassembled WGS sequence"/>
</dbReference>
<protein>
    <recommendedName>
        <fullName evidence="3 4">IMP cyclohydrolase</fullName>
        <ecNumber evidence="3 4">3.5.4.10</ecNumber>
    </recommendedName>
    <alternativeName>
        <fullName evidence="3">IMP synthase</fullName>
    </alternativeName>
    <alternativeName>
        <fullName evidence="3">Inosinicase</fullName>
    </alternativeName>
</protein>
<dbReference type="InterPro" id="IPR036795">
    <property type="entry name" value="IMP_cyclohydrolase-like_sf"/>
</dbReference>
<keyword evidence="1 3" id="KW-0658">Purine biosynthesis</keyword>
<keyword evidence="7" id="KW-1185">Reference proteome</keyword>
<sequence>MYVGRFIVVGHDIGAYRVSSRSFPDRKIVDRDGRLTVVPTAAADETDNPYVSYNCVRSTDRGAVLGNGSHVDPIAEKLARGYPPRDALCLALLALDFEKDDYDTPRIAGIVGGPADEASYIGIVRRDGITVEEVTEPTLVATYEKDRPEAVAFDAADGDGSEGAAAAATAVYDFEFEHRVCAAGVVRTEDGFETAIENGD</sequence>
<comment type="pathway">
    <text evidence="3">Purine metabolism; IMP biosynthesis via de novo pathway; IMP from 5-formamido-1-(5-phospho-D-ribosyl)imidazole-4-carboxamide: step 1/1.</text>
</comment>
<comment type="catalytic activity">
    <reaction evidence="3">
        <text>IMP + H2O = 5-formamido-1-(5-phospho-D-ribosyl)imidazole-4-carboxamide</text>
        <dbReference type="Rhea" id="RHEA:18445"/>
        <dbReference type="ChEBI" id="CHEBI:15377"/>
        <dbReference type="ChEBI" id="CHEBI:58053"/>
        <dbReference type="ChEBI" id="CHEBI:58467"/>
        <dbReference type="EC" id="3.5.4.10"/>
    </reaction>
</comment>